<accession>A0A1V6Q5W8</accession>
<feature type="signal peptide" evidence="2">
    <location>
        <begin position="1"/>
        <end position="18"/>
    </location>
</feature>
<dbReference type="InterPro" id="IPR052965">
    <property type="entry name" value="Pigment-catalase-like"/>
</dbReference>
<evidence type="ECO:0000256" key="1">
    <source>
        <dbReference type="SAM" id="MobiDB-lite"/>
    </source>
</evidence>
<evidence type="ECO:0000313" key="3">
    <source>
        <dbReference type="EMBL" id="OQD84639.1"/>
    </source>
</evidence>
<feature type="compositionally biased region" description="Low complexity" evidence="1">
    <location>
        <begin position="329"/>
        <end position="339"/>
    </location>
</feature>
<dbReference type="CDD" id="cd00657">
    <property type="entry name" value="Ferritin_like"/>
    <property type="match status" value="1"/>
</dbReference>
<comment type="caution">
    <text evidence="3">The sequence shown here is derived from an EMBL/GenBank/DDBJ whole genome shotgun (WGS) entry which is preliminary data.</text>
</comment>
<sequence length="375" mass="38478">MKVTNIALAGATLGLASATPVVKRDISDADILNYALTLEHLEATFYAEGLKNYTQEDFVKAGMHDPFYANIQEVASDEKSHVDFLTSALKAAGASPVAACTYNFPSTDVNSFLALASVLEGVGVSAYLGAAASIMNDSYLTAAGSILTVEARHSAYLRASLGEKPYAQAFDNPLDFNEVYTVASPFIVSCPSSNGALPVKAFPALTMSDMSAVMTGSKVSLMAGSGFDMSATDIMAAFITVTGPVWAPLESMGDGKFTVTVPEGVAGQSYVVLTKGNKMATDDNIVAGPAIVEVGKKGAKGNMMGMGMGNGMGKKNMTMSSPSAMPTRASTSSMPWSSTSATAAASSSPVFNGAKKMSGSIIGVVGAGVFAAALM</sequence>
<dbReference type="PANTHER" id="PTHR31694">
    <property type="entry name" value="DESICCATION-LIKE PROTEIN"/>
    <property type="match status" value="1"/>
</dbReference>
<dbReference type="SUPFAM" id="SSF47240">
    <property type="entry name" value="Ferritin-like"/>
    <property type="match status" value="1"/>
</dbReference>
<dbReference type="Proteomes" id="UP000191672">
    <property type="component" value="Unassembled WGS sequence"/>
</dbReference>
<proteinExistence type="predicted"/>
<organism evidence="3 4">
    <name type="scientific">Penicillium antarcticum</name>
    <dbReference type="NCBI Taxonomy" id="416450"/>
    <lineage>
        <taxon>Eukaryota</taxon>
        <taxon>Fungi</taxon>
        <taxon>Dikarya</taxon>
        <taxon>Ascomycota</taxon>
        <taxon>Pezizomycotina</taxon>
        <taxon>Eurotiomycetes</taxon>
        <taxon>Eurotiomycetidae</taxon>
        <taxon>Eurotiales</taxon>
        <taxon>Aspergillaceae</taxon>
        <taxon>Penicillium</taxon>
    </lineage>
</organism>
<dbReference type="InterPro" id="IPR012347">
    <property type="entry name" value="Ferritin-like"/>
</dbReference>
<dbReference type="Pfam" id="PF13668">
    <property type="entry name" value="Ferritin_2"/>
    <property type="match status" value="1"/>
</dbReference>
<evidence type="ECO:0000256" key="2">
    <source>
        <dbReference type="SAM" id="SignalP"/>
    </source>
</evidence>
<dbReference type="InterPro" id="IPR009078">
    <property type="entry name" value="Ferritin-like_SF"/>
</dbReference>
<dbReference type="AlphaFoldDB" id="A0A1V6Q5W8"/>
<evidence type="ECO:0000313" key="4">
    <source>
        <dbReference type="Proteomes" id="UP000191672"/>
    </source>
</evidence>
<reference evidence="4" key="1">
    <citation type="journal article" date="2017" name="Nat. Microbiol.">
        <title>Global analysis of biosynthetic gene clusters reveals vast potential of secondary metabolite production in Penicillium species.</title>
        <authorList>
            <person name="Nielsen J.C."/>
            <person name="Grijseels S."/>
            <person name="Prigent S."/>
            <person name="Ji B."/>
            <person name="Dainat J."/>
            <person name="Nielsen K.F."/>
            <person name="Frisvad J.C."/>
            <person name="Workman M."/>
            <person name="Nielsen J."/>
        </authorList>
    </citation>
    <scope>NUCLEOTIDE SEQUENCE [LARGE SCALE GENOMIC DNA]</scope>
    <source>
        <strain evidence="4">IBT 31811</strain>
    </source>
</reference>
<name>A0A1V6Q5W8_9EURO</name>
<dbReference type="EMBL" id="MDYN01000012">
    <property type="protein sequence ID" value="OQD84639.1"/>
    <property type="molecule type" value="Genomic_DNA"/>
</dbReference>
<gene>
    <name evidence="3" type="ORF">PENANT_c012G07093</name>
</gene>
<dbReference type="Gene3D" id="1.20.1260.10">
    <property type="match status" value="1"/>
</dbReference>
<feature type="chain" id="PRO_5012980559" evidence="2">
    <location>
        <begin position="19"/>
        <end position="375"/>
    </location>
</feature>
<keyword evidence="2" id="KW-0732">Signal</keyword>
<feature type="region of interest" description="Disordered" evidence="1">
    <location>
        <begin position="318"/>
        <end position="339"/>
    </location>
</feature>
<dbReference type="STRING" id="416450.A0A1V6Q5W8"/>
<keyword evidence="4" id="KW-1185">Reference proteome</keyword>
<protein>
    <submittedName>
        <fullName evidence="3">Uncharacterized protein</fullName>
    </submittedName>
</protein>
<dbReference type="PANTHER" id="PTHR31694:SF26">
    <property type="entry name" value="OS05G0151100 PROTEIN"/>
    <property type="match status" value="1"/>
</dbReference>